<evidence type="ECO:0000313" key="17">
    <source>
        <dbReference type="Proteomes" id="UP000626092"/>
    </source>
</evidence>
<evidence type="ECO:0000256" key="13">
    <source>
        <dbReference type="RuleBase" id="RU000682"/>
    </source>
</evidence>
<feature type="region of interest" description="Disordered" evidence="14">
    <location>
        <begin position="233"/>
        <end position="252"/>
    </location>
</feature>
<dbReference type="GO" id="GO:0003677">
    <property type="term" value="F:DNA binding"/>
    <property type="evidence" value="ECO:0007669"/>
    <property type="project" value="UniProtKB-UniRule"/>
</dbReference>
<dbReference type="GO" id="GO:0030154">
    <property type="term" value="P:cell differentiation"/>
    <property type="evidence" value="ECO:0007669"/>
    <property type="project" value="UniProtKB-KW"/>
</dbReference>
<name>A0A834G3R9_RHOSS</name>
<dbReference type="PANTHER" id="PTHR47288">
    <property type="entry name" value="WUSCHEL-RELATED HOMEOBOX 9"/>
    <property type="match status" value="1"/>
</dbReference>
<feature type="compositionally biased region" description="Basic residues" evidence="14">
    <location>
        <begin position="130"/>
        <end position="139"/>
    </location>
</feature>
<evidence type="ECO:0000313" key="16">
    <source>
        <dbReference type="EMBL" id="KAF7120991.1"/>
    </source>
</evidence>
<dbReference type="Gene3D" id="1.10.10.60">
    <property type="entry name" value="Homeodomain-like"/>
    <property type="match status" value="1"/>
</dbReference>
<accession>A0A834G3R9</accession>
<keyword evidence="7 12" id="KW-0371">Homeobox</keyword>
<evidence type="ECO:0000256" key="1">
    <source>
        <dbReference type="ARBA" id="ARBA00004123"/>
    </source>
</evidence>
<feature type="compositionally biased region" description="Low complexity" evidence="14">
    <location>
        <begin position="148"/>
        <end position="186"/>
    </location>
</feature>
<dbReference type="SMART" id="SM00389">
    <property type="entry name" value="HOX"/>
    <property type="match status" value="1"/>
</dbReference>
<dbReference type="Pfam" id="PF00046">
    <property type="entry name" value="Homeodomain"/>
    <property type="match status" value="1"/>
</dbReference>
<keyword evidence="17" id="KW-1185">Reference proteome</keyword>
<comment type="similarity">
    <text evidence="10">Belongs to the WUS homeobox family.</text>
</comment>
<keyword evidence="2" id="KW-0217">Developmental protein</keyword>
<feature type="compositionally biased region" description="Gly residues" evidence="14">
    <location>
        <begin position="235"/>
        <end position="246"/>
    </location>
</feature>
<keyword evidence="4" id="KW-0805">Transcription regulation</keyword>
<dbReference type="PANTHER" id="PTHR47288:SF1">
    <property type="entry name" value="WUSCHEL-RELATED HOMEOBOX 9"/>
    <property type="match status" value="1"/>
</dbReference>
<evidence type="ECO:0000256" key="3">
    <source>
        <dbReference type="ARBA" id="ARBA00022782"/>
    </source>
</evidence>
<dbReference type="CDD" id="cd00086">
    <property type="entry name" value="homeodomain"/>
    <property type="match status" value="1"/>
</dbReference>
<keyword evidence="9 12" id="KW-0539">Nucleus</keyword>
<dbReference type="InterPro" id="IPR001356">
    <property type="entry name" value="HD"/>
</dbReference>
<evidence type="ECO:0000256" key="4">
    <source>
        <dbReference type="ARBA" id="ARBA00023015"/>
    </source>
</evidence>
<dbReference type="GO" id="GO:0009908">
    <property type="term" value="P:flower development"/>
    <property type="evidence" value="ECO:0007669"/>
    <property type="project" value="UniProtKB-KW"/>
</dbReference>
<keyword evidence="6 12" id="KW-0238">DNA-binding</keyword>
<comment type="subcellular location">
    <subcellularLocation>
        <location evidence="1 12 13">Nucleus</location>
    </subcellularLocation>
</comment>
<reference evidence="16" key="1">
    <citation type="submission" date="2019-11" db="EMBL/GenBank/DDBJ databases">
        <authorList>
            <person name="Liu Y."/>
            <person name="Hou J."/>
            <person name="Li T.-Q."/>
            <person name="Guan C.-H."/>
            <person name="Wu X."/>
            <person name="Wu H.-Z."/>
            <person name="Ling F."/>
            <person name="Zhang R."/>
            <person name="Shi X.-G."/>
            <person name="Ren J.-P."/>
            <person name="Chen E.-F."/>
            <person name="Sun J.-M."/>
        </authorList>
    </citation>
    <scope>NUCLEOTIDE SEQUENCE</scope>
    <source>
        <strain evidence="16">Adult_tree_wgs_1</strain>
        <tissue evidence="16">Leaves</tissue>
    </source>
</reference>
<feature type="region of interest" description="Disordered" evidence="14">
    <location>
        <begin position="130"/>
        <end position="187"/>
    </location>
</feature>
<comment type="caution">
    <text evidence="16">The sequence shown here is derived from an EMBL/GenBank/DDBJ whole genome shotgun (WGS) entry which is preliminary data.</text>
</comment>
<dbReference type="SUPFAM" id="SSF46689">
    <property type="entry name" value="Homeodomain-like"/>
    <property type="match status" value="1"/>
</dbReference>
<dbReference type="Proteomes" id="UP000626092">
    <property type="component" value="Unassembled WGS sequence"/>
</dbReference>
<evidence type="ECO:0000256" key="12">
    <source>
        <dbReference type="PROSITE-ProRule" id="PRU00108"/>
    </source>
</evidence>
<dbReference type="PROSITE" id="PS50071">
    <property type="entry name" value="HOMEOBOX_2"/>
    <property type="match status" value="1"/>
</dbReference>
<dbReference type="GO" id="GO:0050793">
    <property type="term" value="P:regulation of developmental process"/>
    <property type="evidence" value="ECO:0007669"/>
    <property type="project" value="InterPro"/>
</dbReference>
<evidence type="ECO:0000256" key="9">
    <source>
        <dbReference type="ARBA" id="ARBA00023242"/>
    </source>
</evidence>
<dbReference type="AlphaFoldDB" id="A0A834G3R9"/>
<evidence type="ECO:0000256" key="6">
    <source>
        <dbReference type="ARBA" id="ARBA00023125"/>
    </source>
</evidence>
<evidence type="ECO:0000256" key="14">
    <source>
        <dbReference type="SAM" id="MobiDB-lite"/>
    </source>
</evidence>
<dbReference type="InterPro" id="IPR009057">
    <property type="entry name" value="Homeodomain-like_sf"/>
</dbReference>
<evidence type="ECO:0000259" key="15">
    <source>
        <dbReference type="PROSITE" id="PS50071"/>
    </source>
</evidence>
<feature type="domain" description="Homeobox" evidence="15">
    <location>
        <begin position="71"/>
        <end position="136"/>
    </location>
</feature>
<gene>
    <name evidence="16" type="ORF">RHSIM_Rhsim13G0181900</name>
</gene>
<keyword evidence="3" id="KW-0221">Differentiation</keyword>
<evidence type="ECO:0000256" key="11">
    <source>
        <dbReference type="ARBA" id="ARBA00068485"/>
    </source>
</evidence>
<protein>
    <recommendedName>
        <fullName evidence="11">Protein WUSCHEL</fullName>
    </recommendedName>
</protein>
<evidence type="ECO:0000256" key="7">
    <source>
        <dbReference type="ARBA" id="ARBA00023155"/>
    </source>
</evidence>
<dbReference type="GO" id="GO:0003700">
    <property type="term" value="F:DNA-binding transcription factor activity"/>
    <property type="evidence" value="ECO:0007669"/>
    <property type="project" value="InterPro"/>
</dbReference>
<keyword evidence="5" id="KW-0287">Flowering</keyword>
<evidence type="ECO:0000256" key="8">
    <source>
        <dbReference type="ARBA" id="ARBA00023163"/>
    </source>
</evidence>
<evidence type="ECO:0000256" key="10">
    <source>
        <dbReference type="ARBA" id="ARBA00024040"/>
    </source>
</evidence>
<sequence length="423" mass="45410">MASSNKHWPSMFKSKPCNTTTAHHHQWQHDVINPSSSLLSSGFPHRTPYAAGNLLKNYSSLPKMPGCEERTPEPKPRWNPKPEQIRILESIFNSGMVNPPRDEIRKIRAQLQEFGQVGDANVFYWFQNRKSRSKHKQQQRHLQTTTGTSNKQPQQQQNSPTTNSATTTTAPSSSSSSSDKSSPTKSVNQTYFQINTPPEIVPAQQPFCFQTTNNTGGSLFMSQGGFGFSAEMSGSLGGQGGGGGGDENQTDGSCSGMLLSELMMMKKVVEDEKLMSYNSTVSANTTPPPPNPISTCATGAANHVFHPSTATTAPAAVSVPSIISQILGAGVAEPAAALGPAAKSTVFINDVAFEVAVGPFNVREAFGDDAVLIHSSGHPVLTNEWGVTLQSLHHGGFYYLVRTLTPISSTASENTTHMVQSTS</sequence>
<dbReference type="GO" id="GO:0005634">
    <property type="term" value="C:nucleus"/>
    <property type="evidence" value="ECO:0007669"/>
    <property type="project" value="UniProtKB-SubCell"/>
</dbReference>
<dbReference type="OrthoDB" id="1935198at2759"/>
<organism evidence="16 17">
    <name type="scientific">Rhododendron simsii</name>
    <name type="common">Sims's rhododendron</name>
    <dbReference type="NCBI Taxonomy" id="118357"/>
    <lineage>
        <taxon>Eukaryota</taxon>
        <taxon>Viridiplantae</taxon>
        <taxon>Streptophyta</taxon>
        <taxon>Embryophyta</taxon>
        <taxon>Tracheophyta</taxon>
        <taxon>Spermatophyta</taxon>
        <taxon>Magnoliopsida</taxon>
        <taxon>eudicotyledons</taxon>
        <taxon>Gunneridae</taxon>
        <taxon>Pentapetalae</taxon>
        <taxon>asterids</taxon>
        <taxon>Ericales</taxon>
        <taxon>Ericaceae</taxon>
        <taxon>Ericoideae</taxon>
        <taxon>Rhodoreae</taxon>
        <taxon>Rhododendron</taxon>
    </lineage>
</organism>
<dbReference type="EMBL" id="WJXA01000013">
    <property type="protein sequence ID" value="KAF7120991.1"/>
    <property type="molecule type" value="Genomic_DNA"/>
</dbReference>
<keyword evidence="8" id="KW-0804">Transcription</keyword>
<proteinExistence type="inferred from homology"/>
<dbReference type="FunFam" id="1.10.10.60:FF:000118">
    <property type="entry name" value="WUSCHEL-related homeobox 11"/>
    <property type="match status" value="1"/>
</dbReference>
<feature type="DNA-binding region" description="Homeobox" evidence="12">
    <location>
        <begin position="73"/>
        <end position="137"/>
    </location>
</feature>
<dbReference type="InterPro" id="IPR044557">
    <property type="entry name" value="WOX8/9-like"/>
</dbReference>
<evidence type="ECO:0000256" key="2">
    <source>
        <dbReference type="ARBA" id="ARBA00022473"/>
    </source>
</evidence>
<evidence type="ECO:0000256" key="5">
    <source>
        <dbReference type="ARBA" id="ARBA00023089"/>
    </source>
</evidence>